<dbReference type="PANTHER" id="PTHR11820:SF7">
    <property type="entry name" value="ACYLPYRUVASE FAHD1, MITOCHONDRIAL"/>
    <property type="match status" value="1"/>
</dbReference>
<evidence type="ECO:0000313" key="4">
    <source>
        <dbReference type="Proteomes" id="UP000182652"/>
    </source>
</evidence>
<keyword evidence="4" id="KW-1185">Reference proteome</keyword>
<dbReference type="AlphaFoldDB" id="A0A1H4JGI9"/>
<proteinExistence type="predicted"/>
<dbReference type="GO" id="GO:0018773">
    <property type="term" value="F:acetylpyruvate hydrolase activity"/>
    <property type="evidence" value="ECO:0007669"/>
    <property type="project" value="TreeGrafter"/>
</dbReference>
<evidence type="ECO:0000259" key="2">
    <source>
        <dbReference type="Pfam" id="PF01557"/>
    </source>
</evidence>
<dbReference type="PANTHER" id="PTHR11820">
    <property type="entry name" value="ACYLPYRUVASE"/>
    <property type="match status" value="1"/>
</dbReference>
<dbReference type="RefSeq" id="WP_066217058.1">
    <property type="nucleotide sequence ID" value="NZ_FNSN01000003.1"/>
</dbReference>
<reference evidence="3 4" key="1">
    <citation type="submission" date="2016-10" db="EMBL/GenBank/DDBJ databases">
        <authorList>
            <person name="de Groot N.N."/>
        </authorList>
    </citation>
    <scope>NUCLEOTIDE SEQUENCE [LARGE SCALE GENOMIC DNA]</scope>
    <source>
        <strain evidence="3 4">DSM 10495</strain>
    </source>
</reference>
<organism evidence="3 4">
    <name type="scientific">Arthrobacter woluwensis</name>
    <dbReference type="NCBI Taxonomy" id="156980"/>
    <lineage>
        <taxon>Bacteria</taxon>
        <taxon>Bacillati</taxon>
        <taxon>Actinomycetota</taxon>
        <taxon>Actinomycetes</taxon>
        <taxon>Micrococcales</taxon>
        <taxon>Micrococcaceae</taxon>
        <taxon>Arthrobacter</taxon>
    </lineage>
</organism>
<keyword evidence="1" id="KW-0479">Metal-binding</keyword>
<dbReference type="EMBL" id="FNSN01000003">
    <property type="protein sequence ID" value="SEB45247.1"/>
    <property type="molecule type" value="Genomic_DNA"/>
</dbReference>
<dbReference type="InterPro" id="IPR011234">
    <property type="entry name" value="Fumarylacetoacetase-like_C"/>
</dbReference>
<dbReference type="Proteomes" id="UP000182652">
    <property type="component" value="Unassembled WGS sequence"/>
</dbReference>
<dbReference type="SUPFAM" id="SSF56529">
    <property type="entry name" value="FAH"/>
    <property type="match status" value="1"/>
</dbReference>
<evidence type="ECO:0000256" key="1">
    <source>
        <dbReference type="ARBA" id="ARBA00022723"/>
    </source>
</evidence>
<dbReference type="InterPro" id="IPR036663">
    <property type="entry name" value="Fumarylacetoacetase_C_sf"/>
</dbReference>
<dbReference type="STRING" id="156980.SAMN04489745_0161"/>
<accession>A0A1H4JGI9</accession>
<protein>
    <submittedName>
        <fullName evidence="3">2-keto-4-pentenoate hydratase/2-oxohepta-3-ene-1,7-dioic acid hydratase (Catechol pathway)</fullName>
    </submittedName>
</protein>
<sequence length="249" mass="26187">MRLARLAAPSSPHDGAARWVRAEGDTWVPVEDPFAAFARGEAPADLPGGTVTGAFLPPCEPPLVIGIAQNGPEHHSPVQAWLKSPRTVVASGTPVMLRRDAGVPAIEGEIAVVIGKDTDGLTAENAHEYVLGVTAVNDVSSPDRAVLDPRNFEGKGGAGYTPLGPWIDTEAGIDEVPMTVRIDGVERVSTGTWDLPASIRECLVYVTHWLRLGPGDVIMTGAPRSNFSVEPGAFVEIEVAGMVLTTQTG</sequence>
<dbReference type="GO" id="GO:0046872">
    <property type="term" value="F:metal ion binding"/>
    <property type="evidence" value="ECO:0007669"/>
    <property type="project" value="UniProtKB-KW"/>
</dbReference>
<gene>
    <name evidence="3" type="ORF">SAMN04489745_0161</name>
</gene>
<dbReference type="Gene3D" id="3.90.850.10">
    <property type="entry name" value="Fumarylacetoacetase-like, C-terminal domain"/>
    <property type="match status" value="1"/>
</dbReference>
<feature type="domain" description="Fumarylacetoacetase-like C-terminal" evidence="2">
    <location>
        <begin position="70"/>
        <end position="242"/>
    </location>
</feature>
<evidence type="ECO:0000313" key="3">
    <source>
        <dbReference type="EMBL" id="SEB45247.1"/>
    </source>
</evidence>
<dbReference type="Pfam" id="PF01557">
    <property type="entry name" value="FAA_hydrolase"/>
    <property type="match status" value="1"/>
</dbReference>
<name>A0A1H4JGI9_9MICC</name>